<feature type="compositionally biased region" description="Basic residues" evidence="2">
    <location>
        <begin position="465"/>
        <end position="478"/>
    </location>
</feature>
<dbReference type="Pfam" id="PF17820">
    <property type="entry name" value="PDZ_6"/>
    <property type="match status" value="1"/>
</dbReference>
<dbReference type="SMART" id="SM00248">
    <property type="entry name" value="ANK"/>
    <property type="match status" value="6"/>
</dbReference>
<dbReference type="GO" id="GO:0045211">
    <property type="term" value="C:postsynaptic membrane"/>
    <property type="evidence" value="ECO:0007669"/>
    <property type="project" value="TreeGrafter"/>
</dbReference>
<dbReference type="PANTHER" id="PTHR24135:SF28">
    <property type="entry name" value="LD13733P"/>
    <property type="match status" value="1"/>
</dbReference>
<feature type="region of interest" description="Disordered" evidence="2">
    <location>
        <begin position="643"/>
        <end position="662"/>
    </location>
</feature>
<dbReference type="WBParaSite" id="NBR_0001559601-mRNA-1">
    <property type="protein sequence ID" value="NBR_0001559601-mRNA-1"/>
    <property type="gene ID" value="NBR_0001559601"/>
</dbReference>
<evidence type="ECO:0000256" key="1">
    <source>
        <dbReference type="PROSITE-ProRule" id="PRU00023"/>
    </source>
</evidence>
<reference evidence="4 5" key="2">
    <citation type="submission" date="2018-11" db="EMBL/GenBank/DDBJ databases">
        <authorList>
            <consortium name="Pathogen Informatics"/>
        </authorList>
    </citation>
    <scope>NUCLEOTIDE SEQUENCE [LARGE SCALE GENOMIC DNA]</scope>
</reference>
<dbReference type="InterPro" id="IPR041489">
    <property type="entry name" value="PDZ_6"/>
</dbReference>
<dbReference type="InterPro" id="IPR001478">
    <property type="entry name" value="PDZ"/>
</dbReference>
<feature type="repeat" description="ANK" evidence="1">
    <location>
        <begin position="219"/>
        <end position="252"/>
    </location>
</feature>
<feature type="compositionally biased region" description="Low complexity" evidence="2">
    <location>
        <begin position="509"/>
        <end position="520"/>
    </location>
</feature>
<evidence type="ECO:0000313" key="6">
    <source>
        <dbReference type="WBParaSite" id="NBR_0001559601-mRNA-1"/>
    </source>
</evidence>
<dbReference type="PANTHER" id="PTHR24135">
    <property type="entry name" value="SH3 AND MULTIPLE ANKYRIN REPEAT DOMAINS PROTEIN"/>
    <property type="match status" value="1"/>
</dbReference>
<dbReference type="InterPro" id="IPR002110">
    <property type="entry name" value="Ankyrin_rpt"/>
</dbReference>
<feature type="repeat" description="ANK" evidence="1">
    <location>
        <begin position="393"/>
        <end position="425"/>
    </location>
</feature>
<dbReference type="CDD" id="cd17091">
    <property type="entry name" value="FERM_F0_SHANK"/>
    <property type="match status" value="1"/>
</dbReference>
<dbReference type="InterPro" id="IPR036770">
    <property type="entry name" value="Ankyrin_rpt-contain_sf"/>
</dbReference>
<feature type="compositionally biased region" description="Polar residues" evidence="2">
    <location>
        <begin position="120"/>
        <end position="129"/>
    </location>
</feature>
<feature type="repeat" description="ANK" evidence="1">
    <location>
        <begin position="253"/>
        <end position="285"/>
    </location>
</feature>
<evidence type="ECO:0000313" key="4">
    <source>
        <dbReference type="EMBL" id="VDL79191.1"/>
    </source>
</evidence>
<organism evidence="6">
    <name type="scientific">Nippostrongylus brasiliensis</name>
    <name type="common">Rat hookworm</name>
    <dbReference type="NCBI Taxonomy" id="27835"/>
    <lineage>
        <taxon>Eukaryota</taxon>
        <taxon>Metazoa</taxon>
        <taxon>Ecdysozoa</taxon>
        <taxon>Nematoda</taxon>
        <taxon>Chromadorea</taxon>
        <taxon>Rhabditida</taxon>
        <taxon>Rhabditina</taxon>
        <taxon>Rhabditomorpha</taxon>
        <taxon>Strongyloidea</taxon>
        <taxon>Heligmosomidae</taxon>
        <taxon>Nippostrongylus</taxon>
    </lineage>
</organism>
<dbReference type="Gene3D" id="2.30.42.10">
    <property type="match status" value="1"/>
</dbReference>
<dbReference type="CDD" id="cd06746">
    <property type="entry name" value="PDZ_SHANK1_3-like"/>
    <property type="match status" value="1"/>
</dbReference>
<keyword evidence="5" id="KW-1185">Reference proteome</keyword>
<dbReference type="AlphaFoldDB" id="A0A158R2D0"/>
<dbReference type="GO" id="GO:0030160">
    <property type="term" value="F:synaptic receptor adaptor activity"/>
    <property type="evidence" value="ECO:0007669"/>
    <property type="project" value="TreeGrafter"/>
</dbReference>
<dbReference type="GO" id="GO:0014069">
    <property type="term" value="C:postsynaptic density"/>
    <property type="evidence" value="ECO:0007669"/>
    <property type="project" value="TreeGrafter"/>
</dbReference>
<dbReference type="EMBL" id="UYSL01021807">
    <property type="protein sequence ID" value="VDL79191.1"/>
    <property type="molecule type" value="Genomic_DNA"/>
</dbReference>
<dbReference type="PROSITE" id="PS50106">
    <property type="entry name" value="PDZ"/>
    <property type="match status" value="1"/>
</dbReference>
<proteinExistence type="predicted"/>
<evidence type="ECO:0000313" key="5">
    <source>
        <dbReference type="Proteomes" id="UP000271162"/>
    </source>
</evidence>
<dbReference type="Pfam" id="PF12796">
    <property type="entry name" value="Ank_2"/>
    <property type="match status" value="2"/>
</dbReference>
<dbReference type="PROSITE" id="PS50297">
    <property type="entry name" value="ANK_REP_REGION"/>
    <property type="match status" value="2"/>
</dbReference>
<accession>A0A158R2D0</accession>
<gene>
    <name evidence="4" type="ORF">NBR_LOCUS15597</name>
</gene>
<feature type="compositionally biased region" description="Polar residues" evidence="2">
    <location>
        <begin position="493"/>
        <end position="503"/>
    </location>
</feature>
<sequence length="662" mass="72853">MDMDGDEETINVQIYVPEIQIRKCLTVGLDDFVWDVKRKLLATLPQPLPQSFNYGLFLPPCDGRAGKFLLEDRVVRDYPFHDCVPYLELKYKKRVYKMLNLDEKHLRSIHSKRRRRPSGSKGTDQSLGATGTRKVARTGIEGDRKIPAAIMTITESQELVPAKGKLPAGIHRYPVGLSALTVILQATLKKFMDYVQSKNAEKVEKLCTQGLDANFHDAQGETPLTLAAGIPSNRAVLVALVGGGAHIDFRNSEGQTAMHKAAFLSSYENVKALLELGASPNYRDPIGLTPLYYNMLTTDSNDQASFNRLRCSLDAEDVAEMLLREAADIGVTDMHGNHEIHQVAEMLLREAADIGVTDMHGNHEIHQACKNGLVKHVEHLLFYGAVLDAENVNGNTPLHVCSVNNRPDCARVLLFRGANHLAVNKQGQTALHVAHIVGTSAVADIIASHNPSASVPYRGTPQYSTRRRLNSTFSKRRSLSQSSLYSQDIYGTPQAQRSKQPQVQPSPTPSRISRSTITPSEYGTMRRFTPGLAPGHEANVPRILVIPRGPKGFGFILRGAKHVNSPMDFEPSPLSPALQFFEGVDMSGMAMRAGLRPGDYLLEIDGIDVRVASHEQVVHLIQQAGNTITLKVITVDPSLPMSAGPMPVRPRSGEKLRKGFKV</sequence>
<evidence type="ECO:0000259" key="3">
    <source>
        <dbReference type="PROSITE" id="PS50106"/>
    </source>
</evidence>
<protein>
    <submittedName>
        <fullName evidence="6">PDZ domain-containing protein</fullName>
    </submittedName>
</protein>
<dbReference type="SMART" id="SM00228">
    <property type="entry name" value="PDZ"/>
    <property type="match status" value="1"/>
</dbReference>
<dbReference type="STRING" id="27835.A0A158R2D0"/>
<dbReference type="SUPFAM" id="SSF50156">
    <property type="entry name" value="PDZ domain-like"/>
    <property type="match status" value="1"/>
</dbReference>
<name>A0A158R2D0_NIPBR</name>
<dbReference type="InterPro" id="IPR036034">
    <property type="entry name" value="PDZ_sf"/>
</dbReference>
<dbReference type="SUPFAM" id="SSF48403">
    <property type="entry name" value="Ankyrin repeat"/>
    <property type="match status" value="1"/>
</dbReference>
<keyword evidence="1" id="KW-0040">ANK repeat</keyword>
<dbReference type="OMA" id="CISEMAP"/>
<dbReference type="Gene3D" id="1.25.40.20">
    <property type="entry name" value="Ankyrin repeat-containing domain"/>
    <property type="match status" value="2"/>
</dbReference>
<dbReference type="InterPro" id="IPR051569">
    <property type="entry name" value="SHANK"/>
</dbReference>
<feature type="domain" description="PDZ" evidence="3">
    <location>
        <begin position="543"/>
        <end position="636"/>
    </location>
</feature>
<feature type="compositionally biased region" description="Basic residues" evidence="2">
    <location>
        <begin position="107"/>
        <end position="118"/>
    </location>
</feature>
<dbReference type="Proteomes" id="UP000271162">
    <property type="component" value="Unassembled WGS sequence"/>
</dbReference>
<feature type="compositionally biased region" description="Basic and acidic residues" evidence="2">
    <location>
        <begin position="651"/>
        <end position="662"/>
    </location>
</feature>
<feature type="region of interest" description="Disordered" evidence="2">
    <location>
        <begin position="451"/>
        <end position="524"/>
    </location>
</feature>
<dbReference type="PROSITE" id="PS50088">
    <property type="entry name" value="ANK_REPEAT"/>
    <property type="match status" value="3"/>
</dbReference>
<reference evidence="6" key="1">
    <citation type="submission" date="2016-04" db="UniProtKB">
        <authorList>
            <consortium name="WormBaseParasite"/>
        </authorList>
    </citation>
    <scope>IDENTIFICATION</scope>
</reference>
<feature type="region of interest" description="Disordered" evidence="2">
    <location>
        <begin position="107"/>
        <end position="134"/>
    </location>
</feature>
<dbReference type="GO" id="GO:0035255">
    <property type="term" value="F:ionotropic glutamate receptor binding"/>
    <property type="evidence" value="ECO:0007669"/>
    <property type="project" value="TreeGrafter"/>
</dbReference>
<dbReference type="GO" id="GO:0043197">
    <property type="term" value="C:dendritic spine"/>
    <property type="evidence" value="ECO:0007669"/>
    <property type="project" value="TreeGrafter"/>
</dbReference>
<evidence type="ECO:0000256" key="2">
    <source>
        <dbReference type="SAM" id="MobiDB-lite"/>
    </source>
</evidence>